<keyword evidence="6" id="KW-0472">Membrane</keyword>
<evidence type="ECO:0000256" key="3">
    <source>
        <dbReference type="ARBA" id="ARBA00023224"/>
    </source>
</evidence>
<dbReference type="Pfam" id="PF00672">
    <property type="entry name" value="HAMP"/>
    <property type="match status" value="1"/>
</dbReference>
<evidence type="ECO:0000313" key="10">
    <source>
        <dbReference type="Proteomes" id="UP001523216"/>
    </source>
</evidence>
<keyword evidence="10" id="KW-1185">Reference proteome</keyword>
<proteinExistence type="inferred from homology"/>
<sequence length="543" mass="56607">MGPSRLEEPGHRHGLIGWVSDLRVSTKILTSVMVVAALGTGVSSFAAVKLAQINQNTNDVYGGTVQLETIAEMRNAFNRVRIDSLDHFVTADDKVEAEAEKAIAADVKTLAETESRYKSFELGPVRIEALATFDRAWAKYLDVLDNKLLPASRVDDAARVAAIRENEVDPLVAQAREAMDTLAAQTIAHAEEAQVEAQAAYETARTLIIALIVAGLLLGVGLAMGVARLITKPLARAVKVLLAIRDGDLTARTGMRGKDEVGRLAEALDTSTESMAVMVRQVGDNARHVAAASEELSAVSVQMSSAAEETSAQAGTVSSAAGMVSQNVQTVAAGADEMGVAIREIATSATQAASVSAQAAQTADKTNEIVAQLGRSSAEISSVVQLITSIAGQTNLLALNATIEAARAGEMGKGFAVVASEVKDLAQETARATDDISRRIGAIQHETEQAVAAIGEITEVTARINDHAATIAAAVEEQTATTNEMARSVAEASSSANDIAGNIAGVAQAADATATGATETQATAQELARMAEELHQTISVYRV</sequence>
<dbReference type="SUPFAM" id="SSF58104">
    <property type="entry name" value="Methyl-accepting chemotaxis protein (MCP) signaling domain"/>
    <property type="match status" value="1"/>
</dbReference>
<dbReference type="CDD" id="cd06225">
    <property type="entry name" value="HAMP"/>
    <property type="match status" value="1"/>
</dbReference>
<evidence type="ECO:0000259" key="8">
    <source>
        <dbReference type="PROSITE" id="PS50885"/>
    </source>
</evidence>
<dbReference type="PROSITE" id="PS50111">
    <property type="entry name" value="CHEMOTAXIS_TRANSDUC_2"/>
    <property type="match status" value="1"/>
</dbReference>
<dbReference type="EMBL" id="JAMQOL010000052">
    <property type="protein sequence ID" value="MCM4082889.1"/>
    <property type="molecule type" value="Genomic_DNA"/>
</dbReference>
<feature type="domain" description="HAMP" evidence="8">
    <location>
        <begin position="228"/>
        <end position="280"/>
    </location>
</feature>
<keyword evidence="3 5" id="KW-0807">Transducer</keyword>
<comment type="similarity">
    <text evidence="4">Belongs to the methyl-accepting chemotaxis (MCP) protein family.</text>
</comment>
<dbReference type="PROSITE" id="PS50885">
    <property type="entry name" value="HAMP"/>
    <property type="match status" value="1"/>
</dbReference>
<dbReference type="Pfam" id="PF00015">
    <property type="entry name" value="MCPsignal"/>
    <property type="match status" value="1"/>
</dbReference>
<dbReference type="RefSeq" id="WP_251802615.1">
    <property type="nucleotide sequence ID" value="NZ_JAMQOL010000052.1"/>
</dbReference>
<dbReference type="InterPro" id="IPR004090">
    <property type="entry name" value="Chemotax_Me-accpt_rcpt"/>
</dbReference>
<evidence type="ECO:0000256" key="2">
    <source>
        <dbReference type="ARBA" id="ARBA00022989"/>
    </source>
</evidence>
<dbReference type="InterPro" id="IPR003660">
    <property type="entry name" value="HAMP_dom"/>
</dbReference>
<dbReference type="SMART" id="SM00283">
    <property type="entry name" value="MA"/>
    <property type="match status" value="1"/>
</dbReference>
<dbReference type="PANTHER" id="PTHR32089:SF112">
    <property type="entry name" value="LYSOZYME-LIKE PROTEIN-RELATED"/>
    <property type="match status" value="1"/>
</dbReference>
<reference evidence="9 10" key="1">
    <citation type="submission" date="2022-06" db="EMBL/GenBank/DDBJ databases">
        <title>Actinoplanes abujensis sp. nov., isolated from Nigerian arid soil.</title>
        <authorList>
            <person name="Ding P."/>
        </authorList>
    </citation>
    <scope>NUCLEOTIDE SEQUENCE [LARGE SCALE GENOMIC DNA]</scope>
    <source>
        <strain evidence="10">TRM88002</strain>
    </source>
</reference>
<comment type="caution">
    <text evidence="9">The sequence shown here is derived from an EMBL/GenBank/DDBJ whole genome shotgun (WGS) entry which is preliminary data.</text>
</comment>
<dbReference type="Proteomes" id="UP001523216">
    <property type="component" value="Unassembled WGS sequence"/>
</dbReference>
<dbReference type="SMART" id="SM00304">
    <property type="entry name" value="HAMP"/>
    <property type="match status" value="2"/>
</dbReference>
<feature type="domain" description="Methyl-accepting transducer" evidence="7">
    <location>
        <begin position="285"/>
        <end position="528"/>
    </location>
</feature>
<gene>
    <name evidence="9" type="ORF">LXN57_35560</name>
</gene>
<keyword evidence="2 6" id="KW-1133">Transmembrane helix</keyword>
<evidence type="ECO:0000256" key="6">
    <source>
        <dbReference type="SAM" id="Phobius"/>
    </source>
</evidence>
<name>A0ABT0YA20_9ACTN</name>
<accession>A0ABT0YA20</accession>
<protein>
    <submittedName>
        <fullName evidence="9">Methyl-accepting chemotaxis protein</fullName>
    </submittedName>
</protein>
<dbReference type="InterPro" id="IPR024478">
    <property type="entry name" value="HlyB_4HB_MCP"/>
</dbReference>
<dbReference type="PANTHER" id="PTHR32089">
    <property type="entry name" value="METHYL-ACCEPTING CHEMOTAXIS PROTEIN MCPB"/>
    <property type="match status" value="1"/>
</dbReference>
<dbReference type="PRINTS" id="PR00260">
    <property type="entry name" value="CHEMTRNSDUCR"/>
</dbReference>
<organism evidence="9 10">
    <name type="scientific">Paractinoplanes hotanensis</name>
    <dbReference type="NCBI Taxonomy" id="2906497"/>
    <lineage>
        <taxon>Bacteria</taxon>
        <taxon>Bacillati</taxon>
        <taxon>Actinomycetota</taxon>
        <taxon>Actinomycetes</taxon>
        <taxon>Micromonosporales</taxon>
        <taxon>Micromonosporaceae</taxon>
        <taxon>Paractinoplanes</taxon>
    </lineage>
</organism>
<dbReference type="InterPro" id="IPR004089">
    <property type="entry name" value="MCPsignal_dom"/>
</dbReference>
<evidence type="ECO:0000256" key="5">
    <source>
        <dbReference type="PROSITE-ProRule" id="PRU00284"/>
    </source>
</evidence>
<evidence type="ECO:0000259" key="7">
    <source>
        <dbReference type="PROSITE" id="PS50111"/>
    </source>
</evidence>
<keyword evidence="1 6" id="KW-0812">Transmembrane</keyword>
<dbReference type="Gene3D" id="1.10.287.950">
    <property type="entry name" value="Methyl-accepting chemotaxis protein"/>
    <property type="match status" value="1"/>
</dbReference>
<evidence type="ECO:0000313" key="9">
    <source>
        <dbReference type="EMBL" id="MCM4082889.1"/>
    </source>
</evidence>
<evidence type="ECO:0000256" key="4">
    <source>
        <dbReference type="ARBA" id="ARBA00029447"/>
    </source>
</evidence>
<dbReference type="Pfam" id="PF12729">
    <property type="entry name" value="4HB_MCP_1"/>
    <property type="match status" value="1"/>
</dbReference>
<evidence type="ECO:0000256" key="1">
    <source>
        <dbReference type="ARBA" id="ARBA00022692"/>
    </source>
</evidence>
<feature type="transmembrane region" description="Helical" evidence="6">
    <location>
        <begin position="28"/>
        <end position="48"/>
    </location>
</feature>
<feature type="transmembrane region" description="Helical" evidence="6">
    <location>
        <begin position="207"/>
        <end position="230"/>
    </location>
</feature>